<protein>
    <submittedName>
        <fullName evidence="1">6039_t:CDS:1</fullName>
    </submittedName>
</protein>
<name>A0A9N9BUC0_9GLOM</name>
<sequence>MSGKGYCTYINFMDLSGVVLLHNFPAEHRAWSKTAEGDR</sequence>
<accession>A0A9N9BUC0</accession>
<proteinExistence type="predicted"/>
<dbReference type="EMBL" id="CAJVPJ010001153">
    <property type="protein sequence ID" value="CAG8578501.1"/>
    <property type="molecule type" value="Genomic_DNA"/>
</dbReference>
<organism evidence="1 2">
    <name type="scientific">Paraglomus occultum</name>
    <dbReference type="NCBI Taxonomy" id="144539"/>
    <lineage>
        <taxon>Eukaryota</taxon>
        <taxon>Fungi</taxon>
        <taxon>Fungi incertae sedis</taxon>
        <taxon>Mucoromycota</taxon>
        <taxon>Glomeromycotina</taxon>
        <taxon>Glomeromycetes</taxon>
        <taxon>Paraglomerales</taxon>
        <taxon>Paraglomeraceae</taxon>
        <taxon>Paraglomus</taxon>
    </lineage>
</organism>
<dbReference type="AlphaFoldDB" id="A0A9N9BUC0"/>
<dbReference type="Proteomes" id="UP000789572">
    <property type="component" value="Unassembled WGS sequence"/>
</dbReference>
<evidence type="ECO:0000313" key="2">
    <source>
        <dbReference type="Proteomes" id="UP000789572"/>
    </source>
</evidence>
<keyword evidence="2" id="KW-1185">Reference proteome</keyword>
<comment type="caution">
    <text evidence="1">The sequence shown here is derived from an EMBL/GenBank/DDBJ whole genome shotgun (WGS) entry which is preliminary data.</text>
</comment>
<gene>
    <name evidence="1" type="ORF">POCULU_LOCUS6364</name>
</gene>
<evidence type="ECO:0000313" key="1">
    <source>
        <dbReference type="EMBL" id="CAG8578501.1"/>
    </source>
</evidence>
<reference evidence="1" key="1">
    <citation type="submission" date="2021-06" db="EMBL/GenBank/DDBJ databases">
        <authorList>
            <person name="Kallberg Y."/>
            <person name="Tangrot J."/>
            <person name="Rosling A."/>
        </authorList>
    </citation>
    <scope>NUCLEOTIDE SEQUENCE</scope>
    <source>
        <strain evidence="1">IA702</strain>
    </source>
</reference>